<keyword evidence="1" id="KW-0732">Signal</keyword>
<sequence>MQLIYLILLYIHPYFAATAQSDPIPASNPSTENLTHLVYLQVGDRIVFDSVGMANATLSNYPNQLIFSIMDNEGQNISLTFAGKDISARKPTELKFDEPGLFHGYSEKGDVFFIAYGKFDPEREPGQIKYDTSFPTDIMEGRLTVINWTSEEFEFAFEGKLGKSNAVDNPESWQPFSGYVKAKNYLEFRL</sequence>
<accession>A0A1I7E842</accession>
<name>A0A1I7E842_9BACT</name>
<dbReference type="Proteomes" id="UP000199673">
    <property type="component" value="Unassembled WGS sequence"/>
</dbReference>
<feature type="chain" id="PRO_5011762913" evidence="1">
    <location>
        <begin position="17"/>
        <end position="190"/>
    </location>
</feature>
<evidence type="ECO:0000313" key="2">
    <source>
        <dbReference type="EMBL" id="SFU20136.1"/>
    </source>
</evidence>
<keyword evidence="3" id="KW-1185">Reference proteome</keyword>
<dbReference type="STRING" id="305507.SAMN04489724_0249"/>
<gene>
    <name evidence="2" type="ORF">SAMN04489724_0249</name>
</gene>
<dbReference type="RefSeq" id="WP_091698365.1">
    <property type="nucleotide sequence ID" value="NZ_FPBF01000012.1"/>
</dbReference>
<feature type="signal peptide" evidence="1">
    <location>
        <begin position="1"/>
        <end position="16"/>
    </location>
</feature>
<organism evidence="2 3">
    <name type="scientific">Algoriphagus locisalis</name>
    <dbReference type="NCBI Taxonomy" id="305507"/>
    <lineage>
        <taxon>Bacteria</taxon>
        <taxon>Pseudomonadati</taxon>
        <taxon>Bacteroidota</taxon>
        <taxon>Cytophagia</taxon>
        <taxon>Cytophagales</taxon>
        <taxon>Cyclobacteriaceae</taxon>
        <taxon>Algoriphagus</taxon>
    </lineage>
</organism>
<dbReference type="AlphaFoldDB" id="A0A1I7E842"/>
<dbReference type="EMBL" id="FPBF01000012">
    <property type="protein sequence ID" value="SFU20136.1"/>
    <property type="molecule type" value="Genomic_DNA"/>
</dbReference>
<evidence type="ECO:0000256" key="1">
    <source>
        <dbReference type="SAM" id="SignalP"/>
    </source>
</evidence>
<protein>
    <submittedName>
        <fullName evidence="2">Uncharacterized protein</fullName>
    </submittedName>
</protein>
<proteinExistence type="predicted"/>
<reference evidence="3" key="1">
    <citation type="submission" date="2016-10" db="EMBL/GenBank/DDBJ databases">
        <authorList>
            <person name="Varghese N."/>
            <person name="Submissions S."/>
        </authorList>
    </citation>
    <scope>NUCLEOTIDE SEQUENCE [LARGE SCALE GENOMIC DNA]</scope>
    <source>
        <strain evidence="3">DSM 23445</strain>
    </source>
</reference>
<evidence type="ECO:0000313" key="3">
    <source>
        <dbReference type="Proteomes" id="UP000199673"/>
    </source>
</evidence>